<feature type="region of interest" description="Disordered" evidence="1">
    <location>
        <begin position="1250"/>
        <end position="1286"/>
    </location>
</feature>
<keyword evidence="2" id="KW-0472">Membrane</keyword>
<dbReference type="Pfam" id="PF13116">
    <property type="entry name" value="YhdP"/>
    <property type="match status" value="1"/>
</dbReference>
<evidence type="ECO:0000256" key="2">
    <source>
        <dbReference type="SAM" id="Phobius"/>
    </source>
</evidence>
<dbReference type="PANTHER" id="PTHR38690:SF1">
    <property type="entry name" value="PROTEASE"/>
    <property type="match status" value="1"/>
</dbReference>
<evidence type="ECO:0000259" key="3">
    <source>
        <dbReference type="Pfam" id="PF13116"/>
    </source>
</evidence>
<sequence>MKAKTVCFFCLRKLWQVFAITIVLLAVIVSVLKYTLPYANDYKGDIEAFLYEQFDVNLSIGAISASWQGKGPSLVLEDISFEDNQTSPIALTIDKASLEVNLWESIKTRQLKSSYFVINGFHADVDLPTMLKFGNNKQADSFEQKELIESLFLGETGHFAIQDSSINFMLNDGKERTLILENIVWQNTPEQHQGSGSLALPGISVGNFDARMALNGSTLETMAGDIYVQAANVDVSKWLAQYINTDKQQLHSDMNLQTWFSLEKGLISDVKVQWLPSYINWQQNQEAHQISLNEGGFHLFPWQNGWRLKSTGLAFESDLKQWPTLQFEAQLGDTNKIWLKQFDFALLSKLSQLSNFEVLAPFLERQPNGQLSEAYVEFGAQDNWQLWFKGEQLNWLSLQGIPGGQAIRVEGNINQAAGRITLFGENNRLLTNGSFSQDIPYNQLNVELDLRHYDDGWRISSDNIWLDNDEVTVAAEMMLSLTAEPRLDLYAEAYAPDANVAGHYFPLPVMSENLVNYLNGAIKGGEVDKAQVLFSGPFSGFPFKEQQGQFEVLANVNNAKYQFTPSWPSVENANVILHFENERMDIYSKSGTLVNLSLGDSVHVSIADLMHADTLNVAINKRAHGNKLQSFFAATPLAKPLASVFEVVQAQGEATANINLLVDLHSGHVDTLGEVELANLPVYLAQPGITLNHMTGIVKFNNDKIDLKNAKADWLGMPLTASFNSENVADNYRAEIAIKLALDAEPLIEQGQGLLEGYLTGQSDVAINVSLNFLPNDFNYRADISGNLVGITSQLPAPYTKSADNAWPIKAVVQGDHISNLITANINEQLFFNAILDNGKKQFNNAHLILGSKDLGLNRDGFAVSIDLPETKLVPWFGLIEQIIDLTKAKSGGPGVMPAFNNVTGQFNKLAVQNIDFNDVEFRLAPKQADLELKLNAKELRADALIPTGDTRRPIQIFTDYLRVNFNDTATESAHEVEQPEDLSWLTRIPAIEFNCEDCKLAEYQLDKVKATFGGDNNSLIFTELVIDKGDHILRAKGQFADGSTRFNGHLQSDDIGDLFDEFDITTTVKDSDADIKFALAWQGAPYNFDVPTLAGELDWRLGEGHLAEVSDGGARVFSLLSLDSLVRKLKLDFRDVFSKGFFYNKMQGTMQLEKGIAYTQDTKLDGVPADLTIKGHTNLNTFEIDYDLAVAPQVTSSIPVIVAWMVNPVSGLAALAIDKVIHSARVISEINFKVTGSMNDPVVEEIDRKSREVTLPQAAQSQPQSSTRLKLKDAATSASFDNNDS</sequence>
<evidence type="ECO:0000313" key="5">
    <source>
        <dbReference type="Proteomes" id="UP000264605"/>
    </source>
</evidence>
<feature type="compositionally biased region" description="Low complexity" evidence="1">
    <location>
        <begin position="1257"/>
        <end position="1267"/>
    </location>
</feature>
<evidence type="ECO:0000313" key="4">
    <source>
        <dbReference type="EMBL" id="AXV66386.1"/>
    </source>
</evidence>
<evidence type="ECO:0000256" key="1">
    <source>
        <dbReference type="SAM" id="MobiDB-lite"/>
    </source>
</evidence>
<organism evidence="4 5">
    <name type="scientific">Pseudoalteromonas lipolytica</name>
    <dbReference type="NCBI Taxonomy" id="570156"/>
    <lineage>
        <taxon>Bacteria</taxon>
        <taxon>Pseudomonadati</taxon>
        <taxon>Pseudomonadota</taxon>
        <taxon>Gammaproteobacteria</taxon>
        <taxon>Alteromonadales</taxon>
        <taxon>Pseudoalteromonadaceae</taxon>
        <taxon>Pseudoalteromonas</taxon>
    </lineage>
</organism>
<dbReference type="Proteomes" id="UP000264605">
    <property type="component" value="Chromosome"/>
</dbReference>
<keyword evidence="2" id="KW-1133">Transmembrane helix</keyword>
<gene>
    <name evidence="4" type="ORF">D0907_14395</name>
</gene>
<dbReference type="InterPro" id="IPR025263">
    <property type="entry name" value="YhdP_central"/>
</dbReference>
<dbReference type="RefSeq" id="WP_118844658.1">
    <property type="nucleotide sequence ID" value="NZ_CP032090.1"/>
</dbReference>
<dbReference type="InterPro" id="IPR011836">
    <property type="entry name" value="YhdP"/>
</dbReference>
<name>A0AAD0S5Y1_9GAMM</name>
<dbReference type="GeneID" id="99506664"/>
<proteinExistence type="predicted"/>
<dbReference type="PANTHER" id="PTHR38690">
    <property type="entry name" value="PROTEASE-RELATED"/>
    <property type="match status" value="1"/>
</dbReference>
<accession>A0AAD0S5Y1</accession>
<protein>
    <submittedName>
        <fullName evidence="4">TIGR02099 family protein</fullName>
    </submittedName>
</protein>
<feature type="transmembrane region" description="Helical" evidence="2">
    <location>
        <begin position="14"/>
        <end position="36"/>
    </location>
</feature>
<reference evidence="4 5" key="1">
    <citation type="submission" date="2018-08" db="EMBL/GenBank/DDBJ databases">
        <title>Draft genome sequence of Pseudoalteromonas donghaensis HJ51.</title>
        <authorList>
            <person name="Oh J."/>
            <person name="Roh D."/>
        </authorList>
    </citation>
    <scope>NUCLEOTIDE SEQUENCE [LARGE SCALE GENOMIC DNA]</scope>
    <source>
        <strain evidence="4 5">HJ51</strain>
    </source>
</reference>
<dbReference type="KEGG" id="pdj:D0907_14395"/>
<dbReference type="EMBL" id="CP032090">
    <property type="protein sequence ID" value="AXV66386.1"/>
    <property type="molecule type" value="Genomic_DNA"/>
</dbReference>
<feature type="compositionally biased region" description="Polar residues" evidence="1">
    <location>
        <begin position="1277"/>
        <end position="1286"/>
    </location>
</feature>
<feature type="domain" description="YhdP central" evidence="3">
    <location>
        <begin position="1"/>
        <end position="1244"/>
    </location>
</feature>
<dbReference type="NCBIfam" id="TIGR02099">
    <property type="entry name" value="YhdP family protein"/>
    <property type="match status" value="1"/>
</dbReference>
<keyword evidence="2" id="KW-0812">Transmembrane</keyword>